<dbReference type="InterPro" id="IPR027417">
    <property type="entry name" value="P-loop_NTPase"/>
</dbReference>
<dbReference type="OrthoDB" id="9795626at2"/>
<feature type="coiled-coil region" evidence="4">
    <location>
        <begin position="390"/>
        <end position="420"/>
    </location>
</feature>
<organism evidence="5 6">
    <name type="scientific">Hyella patelloides LEGE 07179</name>
    <dbReference type="NCBI Taxonomy" id="945734"/>
    <lineage>
        <taxon>Bacteria</taxon>
        <taxon>Bacillati</taxon>
        <taxon>Cyanobacteriota</taxon>
        <taxon>Cyanophyceae</taxon>
        <taxon>Pleurocapsales</taxon>
        <taxon>Hyellaceae</taxon>
        <taxon>Hyella</taxon>
    </lineage>
</organism>
<gene>
    <name evidence="5" type="ORF">H1P_860014</name>
</gene>
<proteinExistence type="inferred from homology"/>
<accession>A0A563W4S8</accession>
<evidence type="ECO:0000313" key="5">
    <source>
        <dbReference type="EMBL" id="VEP18688.1"/>
    </source>
</evidence>
<dbReference type="Gene3D" id="3.40.50.300">
    <property type="entry name" value="P-loop containing nucleotide triphosphate hydrolases"/>
    <property type="match status" value="2"/>
</dbReference>
<feature type="coiled-coil region" evidence="4">
    <location>
        <begin position="451"/>
        <end position="485"/>
    </location>
</feature>
<keyword evidence="4" id="KW-0175">Coiled coil</keyword>
<dbReference type="InterPro" id="IPR017599">
    <property type="entry name" value="DNA_S_DndD"/>
</dbReference>
<evidence type="ECO:0000256" key="4">
    <source>
        <dbReference type="SAM" id="Coils"/>
    </source>
</evidence>
<dbReference type="EMBL" id="CAACVJ010000694">
    <property type="protein sequence ID" value="VEP18688.1"/>
    <property type="molecule type" value="Genomic_DNA"/>
</dbReference>
<evidence type="ECO:0000256" key="1">
    <source>
        <dbReference type="ARBA" id="ARBA00006930"/>
    </source>
</evidence>
<dbReference type="PANTHER" id="PTHR32114:SF2">
    <property type="entry name" value="ABC TRANSPORTER ABCH.3"/>
    <property type="match status" value="1"/>
</dbReference>
<protein>
    <recommendedName>
        <fullName evidence="3">Nuclease SbcCD subunit C</fullName>
    </recommendedName>
</protein>
<evidence type="ECO:0000256" key="3">
    <source>
        <dbReference type="ARBA" id="ARBA00013368"/>
    </source>
</evidence>
<dbReference type="Proteomes" id="UP000320055">
    <property type="component" value="Unassembled WGS sequence"/>
</dbReference>
<evidence type="ECO:0000256" key="2">
    <source>
        <dbReference type="ARBA" id="ARBA00011322"/>
    </source>
</evidence>
<dbReference type="RefSeq" id="WP_144868138.1">
    <property type="nucleotide sequence ID" value="NZ_LR213844.1"/>
</dbReference>
<comment type="subunit">
    <text evidence="2">Heterodimer of SbcC and SbcD.</text>
</comment>
<feature type="coiled-coil region" evidence="4">
    <location>
        <begin position="263"/>
        <end position="294"/>
    </location>
</feature>
<feature type="coiled-coil region" evidence="4">
    <location>
        <begin position="207"/>
        <end position="234"/>
    </location>
</feature>
<dbReference type="NCBIfam" id="TIGR03185">
    <property type="entry name" value="DNA_S_dndD"/>
    <property type="match status" value="1"/>
</dbReference>
<dbReference type="AlphaFoldDB" id="A0A563W4S8"/>
<dbReference type="PANTHER" id="PTHR32114">
    <property type="entry name" value="ABC TRANSPORTER ABCH.3"/>
    <property type="match status" value="1"/>
</dbReference>
<dbReference type="SUPFAM" id="SSF52540">
    <property type="entry name" value="P-loop containing nucleoside triphosphate hydrolases"/>
    <property type="match status" value="1"/>
</dbReference>
<evidence type="ECO:0000313" key="6">
    <source>
        <dbReference type="Proteomes" id="UP000320055"/>
    </source>
</evidence>
<name>A0A563W4S8_9CYAN</name>
<reference evidence="5 6" key="1">
    <citation type="submission" date="2019-01" db="EMBL/GenBank/DDBJ databases">
        <authorList>
            <person name="Brito A."/>
        </authorList>
    </citation>
    <scope>NUCLEOTIDE SEQUENCE [LARGE SCALE GENOMIC DNA]</scope>
    <source>
        <strain evidence="5">1</strain>
    </source>
</reference>
<sequence>MIFTELVLNNFGAYAGRHVINLRPENNGTMHPIILFGGMNGGGKTTLMDAIRLALYGQRAKCSGRGNLGYGDFLTQLVNRQTLPEQTTEIELSFESIFDNHWQTFKITRAWKRYPAEGKDSISIIRQDGYDSNLQENWDEYIESILPLGISNLFLFDGEQVKELAELDAPPPSVVDAINSLLGLELAEKLAVDLEVLASRKRKDLASKAQLATIEEIEAKIKEKEKAEKIAFDKVISLEDRLKKAHQKSDRASSKFRTEGGKIAAERSSLEEQKNNLIAQQKKQQEQLRILAAKTLPLGLIDNLLADAEVTGKQELKIQQFKQAQSLIDERDEKLLAYLKDIGTSEEYNTKVQFFIEEENKSLENTINSHGSAYLEITEDEFQQFISISKNKLSLQQKQAKDILNELQQISNEMDAIDKQLTLAASPEEYDKLQKAKDRAVQAVSQCKSDLDLAKTQKNQLTLEIEKAKKELKNYSQKIIDSDNNQHIVNSITKVQKTLELFKEKLTLKKLNKLENEITECFRYLLYKSNLVYKVVVDSDSFSLSLYDPQGKLLPKQRLSAGEKQLLAIAFLWGLARVSGKKLPIAIDTPLGRLDSSHRTNLIERYFPSASHQVILLSTDTEIGEKEIVTLREQEAIAREYLLEYNADNGHTTVNSGYFW</sequence>
<comment type="similarity">
    <text evidence="1">Belongs to the SMC family. SbcC subfamily.</text>
</comment>
<keyword evidence="6" id="KW-1185">Reference proteome</keyword>